<dbReference type="AlphaFoldDB" id="A0A4R3LTC0"/>
<reference evidence="1 2" key="1">
    <citation type="submission" date="2019-03" db="EMBL/GenBank/DDBJ databases">
        <title>Genomic Encyclopedia of Type Strains, Phase IV (KMG-IV): sequencing the most valuable type-strain genomes for metagenomic binning, comparative biology and taxonomic classification.</title>
        <authorList>
            <person name="Goeker M."/>
        </authorList>
    </citation>
    <scope>NUCLEOTIDE SEQUENCE [LARGE SCALE GENOMIC DNA]</scope>
    <source>
        <strain evidence="1 2">DSM 24591</strain>
    </source>
</reference>
<evidence type="ECO:0000313" key="1">
    <source>
        <dbReference type="EMBL" id="TCT03116.1"/>
    </source>
</evidence>
<name>A0A4R3LTC0_9BURK</name>
<dbReference type="InterPro" id="IPR022191">
    <property type="entry name" value="DUF3717"/>
</dbReference>
<comment type="caution">
    <text evidence="1">The sequence shown here is derived from an EMBL/GenBank/DDBJ whole genome shotgun (WGS) entry which is preliminary data.</text>
</comment>
<evidence type="ECO:0000313" key="2">
    <source>
        <dbReference type="Proteomes" id="UP000295525"/>
    </source>
</evidence>
<gene>
    <name evidence="1" type="ORF">EDC26_11683</name>
</gene>
<accession>A0A4R3LTC0</accession>
<keyword evidence="2" id="KW-1185">Reference proteome</keyword>
<protein>
    <submittedName>
        <fullName evidence="1">Uncharacterized protein DUF3717</fullName>
    </submittedName>
</protein>
<dbReference type="EMBL" id="SMAJ01000016">
    <property type="protein sequence ID" value="TCT03116.1"/>
    <property type="molecule type" value="Genomic_DNA"/>
</dbReference>
<dbReference type="Pfam" id="PF12512">
    <property type="entry name" value="DUF3717"/>
    <property type="match status" value="1"/>
</dbReference>
<dbReference type="Proteomes" id="UP000295525">
    <property type="component" value="Unassembled WGS sequence"/>
</dbReference>
<proteinExistence type="predicted"/>
<sequence length="74" mass="7992">MKTSYTLAELESAINYWRARSPSAGEELSLCPEASALAEPYALMIFNAQREVASDALDAAARGALAVWEEREGA</sequence>
<organism evidence="1 2">
    <name type="scientific">Paralcaligenes ureilyticus</name>
    <dbReference type="NCBI Taxonomy" id="627131"/>
    <lineage>
        <taxon>Bacteria</taxon>
        <taxon>Pseudomonadati</taxon>
        <taxon>Pseudomonadota</taxon>
        <taxon>Betaproteobacteria</taxon>
        <taxon>Burkholderiales</taxon>
        <taxon>Alcaligenaceae</taxon>
        <taxon>Paralcaligenes</taxon>
    </lineage>
</organism>
<dbReference type="OrthoDB" id="8778662at2"/>
<dbReference type="RefSeq" id="WP_132584717.1">
    <property type="nucleotide sequence ID" value="NZ_SMAJ01000016.1"/>
</dbReference>